<dbReference type="Gene3D" id="2.20.70.10">
    <property type="match status" value="1"/>
</dbReference>
<dbReference type="PROSITE" id="PS50096">
    <property type="entry name" value="IQ"/>
    <property type="match status" value="4"/>
</dbReference>
<dbReference type="SUPFAM" id="SSF52047">
    <property type="entry name" value="RNI-like"/>
    <property type="match status" value="1"/>
</dbReference>
<dbReference type="Pfam" id="PF00397">
    <property type="entry name" value="WW"/>
    <property type="match status" value="1"/>
</dbReference>
<feature type="region of interest" description="Disordered" evidence="1">
    <location>
        <begin position="1864"/>
        <end position="1889"/>
    </location>
</feature>
<feature type="compositionally biased region" description="Low complexity" evidence="1">
    <location>
        <begin position="1555"/>
        <end position="1565"/>
    </location>
</feature>
<dbReference type="InterPro" id="IPR001202">
    <property type="entry name" value="WW_dom"/>
</dbReference>
<reference evidence="4" key="1">
    <citation type="journal article" date="2023" name="Commun. Biol.">
        <title>Genome analysis of Parmales, the sister group of diatoms, reveals the evolutionary specialization of diatoms from phago-mixotrophs to photoautotrophs.</title>
        <authorList>
            <person name="Ban H."/>
            <person name="Sato S."/>
            <person name="Yoshikawa S."/>
            <person name="Yamada K."/>
            <person name="Nakamura Y."/>
            <person name="Ichinomiya M."/>
            <person name="Sato N."/>
            <person name="Blanc-Mathieu R."/>
            <person name="Endo H."/>
            <person name="Kuwata A."/>
            <person name="Ogata H."/>
        </authorList>
    </citation>
    <scope>NUCLEOTIDE SEQUENCE [LARGE SCALE GENOMIC DNA]</scope>
</reference>
<proteinExistence type="predicted"/>
<dbReference type="OrthoDB" id="195731at2759"/>
<dbReference type="Proteomes" id="UP001165065">
    <property type="component" value="Unassembled WGS sequence"/>
</dbReference>
<protein>
    <recommendedName>
        <fullName evidence="2">WW domain-containing protein</fullName>
    </recommendedName>
</protein>
<evidence type="ECO:0000256" key="1">
    <source>
        <dbReference type="SAM" id="MobiDB-lite"/>
    </source>
</evidence>
<comment type="caution">
    <text evidence="3">The sequence shown here is derived from an EMBL/GenBank/DDBJ whole genome shotgun (WGS) entry which is preliminary data.</text>
</comment>
<dbReference type="InterPro" id="IPR000048">
    <property type="entry name" value="IQ_motif_EF-hand-BS"/>
</dbReference>
<accession>A0A9W7G2M1</accession>
<feature type="compositionally biased region" description="Basic and acidic residues" evidence="1">
    <location>
        <begin position="1864"/>
        <end position="1880"/>
    </location>
</feature>
<name>A0A9W7G2M1_9STRA</name>
<evidence type="ECO:0000313" key="4">
    <source>
        <dbReference type="Proteomes" id="UP001165065"/>
    </source>
</evidence>
<sequence length="2012" mass="227225">MRGSKQRGRARSQRKKPKKFYRFVEAAQKNAFDSTEAEYFYEETSKTLTFLDPIDHLDYESSDSDEEKDDGGKVINAEDEDDKAEDIMKAAVVQVQQVTTAWELLLDEESDTHYYYNHHTQESSWDKPHDLVVAERRALNDARFTVIKARKKRKRLVDERYNKKILKKQQHQETKRRALSTAIHEGFYAPNDVRHSAEVLLFENRTRRQAQLDIAAKYYAKGMVDKAASSLLLARKSGVRNLNTLLTLGHSHQVLWNQHFDFHSAFQCNPKEAITKPPPTSRQFRKRKQILLVALESYASALPMSLKDSEEYMSSSQSAISRESGTVIFGHNTDVTASIMLQSAKILHLLGNSLQASKLVSKLFSQNYAQNASSGTTLMAAILGWGLLKNIGGQENQFTAAKMLRWAADNMETTLAHEINVQTKRQALFDAFTMNPDNARLVSSETVFINTYPAPFFKLHECNDDAPRALRVACLLVYAQMMVNLGKRAEGMVVILDCFSYAYRGDGWTDEAHETPGSWFNSPATFVAAGIAAAEILTEDGMMLAEYCYMQAILRGDGSLETLLTYATVQFKLGQIDDAVFTLCNALQSHSYYDYTTRALLSAWSSPWKAKFENEVASADVMIRFFRISLAKKRIANMKQSAIEQLAKDEENLKRLVEFWKFKDQGWVKRCYVKWVEYWTEEMIEKNSAAKVLQSRCKVVNARKELGRRKGRKKEVDGMVAMNIAKLLGKSKGKYFLVWKHYMKLVLQDKMSYVLQGFARMVLAKRKVRQERLIARALGKNINHLQRLCLKNWYRWMMDLKEGRSACVVQRRWRGLSGRRRYLREKKKRKKQEELIAMALGKSVEKLVHRVFEAWRDDILFEKQSRAALVMQTRGRGFLGKKKLKRRRKQELQVKEMALLVAGKNTQRLQQKFLNLLFLGLQEKAALKFQTVFRGKRGRDELKLRKAKEARVKALCRRCLGDAGRLAFVGFRDFLGLVRAEKERAALKLQGRWRIKAARRAVEWERKERNRKEELIAMALGRNTDRLVRRCIKDWYELLEMKRGATVFQGLFRRKKSREEVARLREKRRKVELTIAMALGRHDLRLKKTVLYKMEKFRYFSRFARKILNCYRAHIAKTIVHRLRARKEKRRRGLLLLFKEFREHMLGHGVDRWRGAIRAEKAALVVGRWARRELRRIRMKRVLIVGRGLGGVMVGLSKAVVVTRWVKGGKINMAAKRYCAEVAYLRVKEKRKREGEIMVSMKATRERRIKRCCRKMWLEMMVVWKVAYSCMQRAWRCALARRERMRRVEYERLLDRRCEVKVEQRLDRIKWIVFRALEGGRVRRGLKEWRGVEGVEGMEEKEEGGGGEDVEEKKEESVTGGHLPTISLSGNQVSMKSLMYTPLSGSRQACRHTINAHSAASLSKVLQVGCDAESRGYYRARNMVEKVGLFEWDRREDNDLTKGDREALFKAAQVVVVKDCREGDVEDIKSILEGCWVEGDDQAVSVRKLVLSGSDTVGGEVDFGGLFRQVLKKGSKIGSLSVTGMKVGYSGALEMARIVEEGRQKGGGSEGRQKGSGSSGPASSPEGGGGGGGYKFARVAVHALQELILDGCGVPSWGLAPLLKSFAGNDTYKLRRVNFSNNSVGDSEIMGRCMRELVGSQEKLTSIVMKGCGLGTRTKGGWETDHTVKGIWEGIGDWNYKVRKSLEVEGMVEVKRDDFEDIILDGNEGIGDQAMDGLGDMVEKLGGVGRDVGWGKVVRVGNVSLVGGGVGSRGAAKVAGSLLGVCAEGGGYGKRCVLGNIDVSWNEVGDEGVKGLQEAVDSCNGLTVLGDDNFVSDGMVEELVERKGGGEGVKGLRELVVVNDSFARAGSKLYAGRGEGYKLPELEWGGGERSEPREGSEGEEGSPVLRPVVEIRAALEEARTVGDLSWWQVQSPTRLDSKKSVGGGGKRGGAEAPGKTAPLMSSTLGPVSPVSGSRFTMMEKLGLRTDYAVLEDWAKLTDREFRALSRGGTREGIRKGVRGRVGGMGVTI</sequence>
<dbReference type="PROSITE" id="PS01159">
    <property type="entry name" value="WW_DOMAIN_1"/>
    <property type="match status" value="1"/>
</dbReference>
<dbReference type="SMART" id="SM00456">
    <property type="entry name" value="WW"/>
    <property type="match status" value="1"/>
</dbReference>
<feature type="region of interest" description="Disordered" evidence="1">
    <location>
        <begin position="1337"/>
        <end position="1361"/>
    </location>
</feature>
<dbReference type="EMBL" id="BRYA01000028">
    <property type="protein sequence ID" value="GMI33329.1"/>
    <property type="molecule type" value="Genomic_DNA"/>
</dbReference>
<feature type="region of interest" description="Disordered" evidence="1">
    <location>
        <begin position="1919"/>
        <end position="1949"/>
    </location>
</feature>
<feature type="domain" description="WW" evidence="2">
    <location>
        <begin position="96"/>
        <end position="130"/>
    </location>
</feature>
<evidence type="ECO:0000313" key="3">
    <source>
        <dbReference type="EMBL" id="GMI33329.1"/>
    </source>
</evidence>
<gene>
    <name evidence="3" type="ORF">TrCOL_g2092</name>
</gene>
<dbReference type="SMART" id="SM00015">
    <property type="entry name" value="IQ"/>
    <property type="match status" value="8"/>
</dbReference>
<organism evidence="3 4">
    <name type="scientific">Triparma columacea</name>
    <dbReference type="NCBI Taxonomy" id="722753"/>
    <lineage>
        <taxon>Eukaryota</taxon>
        <taxon>Sar</taxon>
        <taxon>Stramenopiles</taxon>
        <taxon>Ochrophyta</taxon>
        <taxon>Bolidophyceae</taxon>
        <taxon>Parmales</taxon>
        <taxon>Triparmaceae</taxon>
        <taxon>Triparma</taxon>
    </lineage>
</organism>
<dbReference type="Gene3D" id="3.80.10.10">
    <property type="entry name" value="Ribonuclease Inhibitor"/>
    <property type="match status" value="1"/>
</dbReference>
<feature type="compositionally biased region" description="Acidic residues" evidence="1">
    <location>
        <begin position="1337"/>
        <end position="1350"/>
    </location>
</feature>
<keyword evidence="4" id="KW-1185">Reference proteome</keyword>
<feature type="region of interest" description="Disordered" evidence="1">
    <location>
        <begin position="1542"/>
        <end position="1569"/>
    </location>
</feature>
<dbReference type="InterPro" id="IPR036020">
    <property type="entry name" value="WW_dom_sf"/>
</dbReference>
<evidence type="ECO:0000259" key="2">
    <source>
        <dbReference type="PROSITE" id="PS50020"/>
    </source>
</evidence>
<dbReference type="PROSITE" id="PS50020">
    <property type="entry name" value="WW_DOMAIN_2"/>
    <property type="match status" value="1"/>
</dbReference>
<dbReference type="CDD" id="cd00201">
    <property type="entry name" value="WW"/>
    <property type="match status" value="1"/>
</dbReference>
<dbReference type="InterPro" id="IPR032675">
    <property type="entry name" value="LRR_dom_sf"/>
</dbReference>
<dbReference type="SUPFAM" id="SSF51045">
    <property type="entry name" value="WW domain"/>
    <property type="match status" value="1"/>
</dbReference>